<reference evidence="1 2" key="1">
    <citation type="submission" date="2023-08" db="EMBL/GenBank/DDBJ databases">
        <title>Pleionea litopenaei sp. nov., isolated from stomach of juvenile Litopenaeus vannamei.</title>
        <authorList>
            <person name="Rho A.M."/>
            <person name="Hwang C.Y."/>
        </authorList>
    </citation>
    <scope>NUCLEOTIDE SEQUENCE [LARGE SCALE GENOMIC DNA]</scope>
    <source>
        <strain evidence="1 2">HL-JVS1</strain>
    </source>
</reference>
<dbReference type="KEGG" id="plei:Q9312_04285"/>
<organism evidence="1 2">
    <name type="scientific">Pleionea litopenaei</name>
    <dbReference type="NCBI Taxonomy" id="3070815"/>
    <lineage>
        <taxon>Bacteria</taxon>
        <taxon>Pseudomonadati</taxon>
        <taxon>Pseudomonadota</taxon>
        <taxon>Gammaproteobacteria</taxon>
        <taxon>Oceanospirillales</taxon>
        <taxon>Pleioneaceae</taxon>
        <taxon>Pleionea</taxon>
    </lineage>
</organism>
<accession>A0AA51X7R2</accession>
<keyword evidence="1" id="KW-0378">Hydrolase</keyword>
<proteinExistence type="predicted"/>
<name>A0AA51X7R2_9GAMM</name>
<sequence length="279" mass="30982">MSTLLQWYVTYLQRYVSGYSNLWLLFVFSALIALTSLKVSAASISTSNEKNFQKNSLSNGCVVLLHGMGRSDRSMLYLQNKLEASNYQVVNLDYPSLHREIETLALVSLPLAIKQCKSGVSINFVTHSLGGILVRSYLQEQEIENLNAIVMIGPPNRGSKVADNLLSILPNESRYAKRLSQISKKPTAMVQQLKPINATVGVIAGTRSLNPIFSSWLPGLDDGKVAVSDTCLKEMSDRILIADNHTTLLLNRSVADEILHFLTLKRFSGRSYHFVEGCE</sequence>
<keyword evidence="2" id="KW-1185">Reference proteome</keyword>
<dbReference type="InterPro" id="IPR029058">
    <property type="entry name" value="AB_hydrolase_fold"/>
</dbReference>
<dbReference type="PANTHER" id="PTHR37946">
    <property type="entry name" value="SLL1969 PROTEIN"/>
    <property type="match status" value="1"/>
</dbReference>
<dbReference type="RefSeq" id="WP_309203335.1">
    <property type="nucleotide sequence ID" value="NZ_CP133548.1"/>
</dbReference>
<protein>
    <submittedName>
        <fullName evidence="1">Alpha/beta hydrolase</fullName>
    </submittedName>
</protein>
<evidence type="ECO:0000313" key="1">
    <source>
        <dbReference type="EMBL" id="WMS88136.1"/>
    </source>
</evidence>
<gene>
    <name evidence="1" type="ORF">Q9312_04285</name>
</gene>
<dbReference type="EMBL" id="CP133548">
    <property type="protein sequence ID" value="WMS88136.1"/>
    <property type="molecule type" value="Genomic_DNA"/>
</dbReference>
<dbReference type="SUPFAM" id="SSF53474">
    <property type="entry name" value="alpha/beta-Hydrolases"/>
    <property type="match status" value="1"/>
</dbReference>
<dbReference type="Gene3D" id="3.40.50.1820">
    <property type="entry name" value="alpha/beta hydrolase"/>
    <property type="match status" value="1"/>
</dbReference>
<dbReference type="GO" id="GO:0016787">
    <property type="term" value="F:hydrolase activity"/>
    <property type="evidence" value="ECO:0007669"/>
    <property type="project" value="UniProtKB-KW"/>
</dbReference>
<dbReference type="PANTHER" id="PTHR37946:SF1">
    <property type="entry name" value="SLL1969 PROTEIN"/>
    <property type="match status" value="1"/>
</dbReference>
<evidence type="ECO:0000313" key="2">
    <source>
        <dbReference type="Proteomes" id="UP001239782"/>
    </source>
</evidence>
<dbReference type="Proteomes" id="UP001239782">
    <property type="component" value="Chromosome"/>
</dbReference>
<dbReference type="AlphaFoldDB" id="A0AA51X7R2"/>